<dbReference type="GO" id="GO:0044384">
    <property type="term" value="C:host outer membrane"/>
    <property type="evidence" value="ECO:0007669"/>
    <property type="project" value="InterPro"/>
</dbReference>
<dbReference type="EMBL" id="JACSIT010000135">
    <property type="protein sequence ID" value="MBC6995374.1"/>
    <property type="molecule type" value="Genomic_DNA"/>
</dbReference>
<evidence type="ECO:0000313" key="2">
    <source>
        <dbReference type="Proteomes" id="UP000650081"/>
    </source>
</evidence>
<gene>
    <name evidence="1" type="ORF">H9S92_14465</name>
</gene>
<dbReference type="RefSeq" id="WP_187467408.1">
    <property type="nucleotide sequence ID" value="NZ_JACSIT010000135.1"/>
</dbReference>
<comment type="caution">
    <text evidence="1">The sequence shown here is derived from an EMBL/GenBank/DDBJ whole genome shotgun (WGS) entry which is preliminary data.</text>
</comment>
<accession>A0A923PQ21</accession>
<proteinExistence type="predicted"/>
<dbReference type="AlphaFoldDB" id="A0A923PQ21"/>
<organism evidence="1 2">
    <name type="scientific">Neolewinella lacunae</name>
    <dbReference type="NCBI Taxonomy" id="1517758"/>
    <lineage>
        <taxon>Bacteria</taxon>
        <taxon>Pseudomonadati</taxon>
        <taxon>Bacteroidota</taxon>
        <taxon>Saprospiria</taxon>
        <taxon>Saprospirales</taxon>
        <taxon>Lewinellaceae</taxon>
        <taxon>Neolewinella</taxon>
    </lineage>
</organism>
<protein>
    <recommendedName>
        <fullName evidence="3">Outer membrane protein beta-barrel domain-containing protein</fullName>
    </recommendedName>
</protein>
<evidence type="ECO:0008006" key="3">
    <source>
        <dbReference type="Google" id="ProtNLM"/>
    </source>
</evidence>
<dbReference type="Proteomes" id="UP000650081">
    <property type="component" value="Unassembled WGS sequence"/>
</dbReference>
<dbReference type="InterPro" id="IPR000758">
    <property type="entry name" value="Enterovir_OMP"/>
</dbReference>
<reference evidence="1" key="1">
    <citation type="submission" date="2020-08" db="EMBL/GenBank/DDBJ databases">
        <title>Lewinella bacteria from marine environments.</title>
        <authorList>
            <person name="Zhong Y."/>
        </authorList>
    </citation>
    <scope>NUCLEOTIDE SEQUENCE</scope>
    <source>
        <strain evidence="1">KCTC 42187</strain>
    </source>
</reference>
<dbReference type="PROSITE" id="PS00695">
    <property type="entry name" value="ENT_VIR_OMP_2"/>
    <property type="match status" value="1"/>
</dbReference>
<keyword evidence="2" id="KW-1185">Reference proteome</keyword>
<name>A0A923PQ21_9BACT</name>
<sequence length="415" mass="46532">MKDDAFADRIKDLLDAERPQAYEPEEWRRLARRLGSGAQHPLPWWQRWLPLGFGLVVALLAWQLWQQRVLAGEVTALTAQLHLSQRSSFQAAADTQRRTTIISDTLYLRSAVDGGQRAAWAGWPGTWPGSQGLKIGRQAFGAEPDPLDASPAAGFRRYLAEQGITRGEKGPTYLTNYLPALGITPLRVPSPAFPTELAPAAAPWSMPRPPLWLRIKPKHYTFSLGVGSFIGLPYANDDANAMGSAALELFPSRRFSLELGANWLPRTFSFEPDDHEPPTDLPVLPPDYPWDELETVRGNLHLLQLPVGLRYYPLRRERLRAFVGAGIVPILGLPSSLRYTYEDDDDDYYDLINTRVMPAGLRIGALYGSLGLQYGVGERWQIEASGTLQRGIGSFDYPYQKPSLERWQLGMGYRF</sequence>
<evidence type="ECO:0000313" key="1">
    <source>
        <dbReference type="EMBL" id="MBC6995374.1"/>
    </source>
</evidence>